<proteinExistence type="predicted"/>
<dbReference type="InterPro" id="IPR050261">
    <property type="entry name" value="FrsA_esterase"/>
</dbReference>
<evidence type="ECO:0000313" key="4">
    <source>
        <dbReference type="Proteomes" id="UP001596166"/>
    </source>
</evidence>
<dbReference type="InterPro" id="IPR029058">
    <property type="entry name" value="AB_hydrolase_fold"/>
</dbReference>
<organism evidence="3 4">
    <name type="scientific">Azospirillum himalayense</name>
    <dbReference type="NCBI Taxonomy" id="654847"/>
    <lineage>
        <taxon>Bacteria</taxon>
        <taxon>Pseudomonadati</taxon>
        <taxon>Pseudomonadota</taxon>
        <taxon>Alphaproteobacteria</taxon>
        <taxon>Rhodospirillales</taxon>
        <taxon>Azospirillaceae</taxon>
        <taxon>Azospirillum</taxon>
    </lineage>
</organism>
<dbReference type="PANTHER" id="PTHR22946:SF9">
    <property type="entry name" value="POLYKETIDE TRANSFERASE AF380"/>
    <property type="match status" value="1"/>
</dbReference>
<gene>
    <name evidence="3" type="ORF">ACFPMG_05475</name>
</gene>
<protein>
    <submittedName>
        <fullName evidence="3">Dienelactone hydrolase family protein</fullName>
        <ecNumber evidence="3">3.1.-.-</ecNumber>
    </submittedName>
</protein>
<reference evidence="4" key="1">
    <citation type="journal article" date="2019" name="Int. J. Syst. Evol. Microbiol.">
        <title>The Global Catalogue of Microorganisms (GCM) 10K type strain sequencing project: providing services to taxonomists for standard genome sequencing and annotation.</title>
        <authorList>
            <consortium name="The Broad Institute Genomics Platform"/>
            <consortium name="The Broad Institute Genome Sequencing Center for Infectious Disease"/>
            <person name="Wu L."/>
            <person name="Ma J."/>
        </authorList>
    </citation>
    <scope>NUCLEOTIDE SEQUENCE [LARGE SCALE GENOMIC DNA]</scope>
    <source>
        <strain evidence="4">CCUG 58760</strain>
    </source>
</reference>
<dbReference type="EC" id="3.1.-.-" evidence="3"/>
<feature type="domain" description="Dienelactone hydrolase" evidence="2">
    <location>
        <begin position="83"/>
        <end position="315"/>
    </location>
</feature>
<dbReference type="GO" id="GO:0016787">
    <property type="term" value="F:hydrolase activity"/>
    <property type="evidence" value="ECO:0007669"/>
    <property type="project" value="UniProtKB-KW"/>
</dbReference>
<accession>A0ABW0G252</accession>
<dbReference type="Pfam" id="PF01738">
    <property type="entry name" value="DLH"/>
    <property type="match status" value="1"/>
</dbReference>
<dbReference type="EMBL" id="JBHSLC010000007">
    <property type="protein sequence ID" value="MFC5354453.1"/>
    <property type="molecule type" value="Genomic_DNA"/>
</dbReference>
<evidence type="ECO:0000259" key="2">
    <source>
        <dbReference type="Pfam" id="PF01738"/>
    </source>
</evidence>
<dbReference type="SUPFAM" id="SSF53474">
    <property type="entry name" value="alpha/beta-Hydrolases"/>
    <property type="match status" value="1"/>
</dbReference>
<dbReference type="RefSeq" id="WP_376994192.1">
    <property type="nucleotide sequence ID" value="NZ_JBHSLC010000007.1"/>
</dbReference>
<keyword evidence="1 3" id="KW-0378">Hydrolase</keyword>
<evidence type="ECO:0000256" key="1">
    <source>
        <dbReference type="ARBA" id="ARBA00022801"/>
    </source>
</evidence>
<dbReference type="InterPro" id="IPR002925">
    <property type="entry name" value="Dienelactn_hydro"/>
</dbReference>
<dbReference type="PANTHER" id="PTHR22946">
    <property type="entry name" value="DIENELACTONE HYDROLASE DOMAIN-CONTAINING PROTEIN-RELATED"/>
    <property type="match status" value="1"/>
</dbReference>
<comment type="caution">
    <text evidence="3">The sequence shown here is derived from an EMBL/GenBank/DDBJ whole genome shotgun (WGS) entry which is preliminary data.</text>
</comment>
<name>A0ABW0G252_9PROT</name>
<evidence type="ECO:0000313" key="3">
    <source>
        <dbReference type="EMBL" id="MFC5354453.1"/>
    </source>
</evidence>
<dbReference type="Gene3D" id="3.40.50.1820">
    <property type="entry name" value="alpha/beta hydrolase"/>
    <property type="match status" value="1"/>
</dbReference>
<keyword evidence="4" id="KW-1185">Reference proteome</keyword>
<dbReference type="Proteomes" id="UP001596166">
    <property type="component" value="Unassembled WGS sequence"/>
</dbReference>
<sequence length="319" mass="34406">MRATDFADFARDRETMMASSRRRALPPRLFLPTLALAAALTLPPLLGSPPAVAATPGVHAEEIVRFPSLDADLTSGAPTALTGRFLRPKAGGPYPTVVLLHGCSGLYAKTGRVASRHIDWALTLREQGYAVLMVDSFGPRGVAEVCTVKERPVRATEERKRDAWAALAYLRARSDVDSDRIALMGWSQGAGTVLAAYGPGGQGNGFRAAIAFYPGCRTPLSDADWQPEGPLLMLLGGKDEWTPAERCLELASREPVKERTEVVVYPDAHHGFDSPHAPLRKRRNLATAPAGEAMVGTDESARKDAIERVSAFLAERLRG</sequence>